<accession>A0A7C9MHS3</accession>
<feature type="transmembrane region" description="Helical" evidence="7">
    <location>
        <begin position="190"/>
        <end position="210"/>
    </location>
</feature>
<dbReference type="Pfam" id="PF12729">
    <property type="entry name" value="4HB_MCP_1"/>
    <property type="match status" value="1"/>
</dbReference>
<evidence type="ECO:0000313" key="10">
    <source>
        <dbReference type="Proteomes" id="UP000482487"/>
    </source>
</evidence>
<keyword evidence="7" id="KW-0812">Transmembrane</keyword>
<proteinExistence type="inferred from homology"/>
<evidence type="ECO:0000256" key="1">
    <source>
        <dbReference type="ARBA" id="ARBA00004370"/>
    </source>
</evidence>
<keyword evidence="2 4" id="KW-0807">Transducer</keyword>
<keyword evidence="10" id="KW-1185">Reference proteome</keyword>
<dbReference type="AlphaFoldDB" id="A0A7C9MHS3"/>
<comment type="subcellular location">
    <subcellularLocation>
        <location evidence="1">Membrane</location>
    </subcellularLocation>
</comment>
<dbReference type="OrthoDB" id="5444867at2"/>
<evidence type="ECO:0000256" key="7">
    <source>
        <dbReference type="SAM" id="Phobius"/>
    </source>
</evidence>
<dbReference type="CDD" id="cd11386">
    <property type="entry name" value="MCP_signal"/>
    <property type="match status" value="1"/>
</dbReference>
<feature type="domain" description="Methyl-accepting transducer" evidence="8">
    <location>
        <begin position="313"/>
        <end position="549"/>
    </location>
</feature>
<dbReference type="GO" id="GO:0006935">
    <property type="term" value="P:chemotaxis"/>
    <property type="evidence" value="ECO:0007669"/>
    <property type="project" value="UniProtKB-ARBA"/>
</dbReference>
<name>A0A7C9MHS3_9BACT</name>
<dbReference type="InterPro" id="IPR024478">
    <property type="entry name" value="HlyB_4HB_MCP"/>
</dbReference>
<dbReference type="Proteomes" id="UP000482487">
    <property type="component" value="Unassembled WGS sequence"/>
</dbReference>
<keyword evidence="7" id="KW-1133">Transmembrane helix</keyword>
<feature type="coiled-coil region" evidence="5">
    <location>
        <begin position="250"/>
        <end position="301"/>
    </location>
</feature>
<gene>
    <name evidence="9" type="ORF">GTA51_19530</name>
</gene>
<dbReference type="EMBL" id="WVUD01000073">
    <property type="protein sequence ID" value="MYL85290.1"/>
    <property type="molecule type" value="Genomic_DNA"/>
</dbReference>
<comment type="caution">
    <text evidence="9">The sequence shown here is derived from an EMBL/GenBank/DDBJ whole genome shotgun (WGS) entry which is preliminary data.</text>
</comment>
<feature type="region of interest" description="Disordered" evidence="6">
    <location>
        <begin position="582"/>
        <end position="606"/>
    </location>
</feature>
<keyword evidence="5" id="KW-0175">Coiled coil</keyword>
<dbReference type="Pfam" id="PF00015">
    <property type="entry name" value="MCPsignal"/>
    <property type="match status" value="1"/>
</dbReference>
<dbReference type="SMART" id="SM00283">
    <property type="entry name" value="MA"/>
    <property type="match status" value="1"/>
</dbReference>
<dbReference type="FunFam" id="1.10.287.950:FF:000001">
    <property type="entry name" value="Methyl-accepting chemotaxis sensory transducer"/>
    <property type="match status" value="1"/>
</dbReference>
<dbReference type="SUPFAM" id="SSF58104">
    <property type="entry name" value="Methyl-accepting chemotaxis protein (MCP) signaling domain"/>
    <property type="match status" value="1"/>
</dbReference>
<evidence type="ECO:0000256" key="6">
    <source>
        <dbReference type="SAM" id="MobiDB-lite"/>
    </source>
</evidence>
<sequence>MPSQLRLSTKLIMAFGLLIIIQIAGNCISLVMLGKIDTSVTDLESNWLPSIDAIAVMDRQFQTFRRNELIHVLSTDDAAMKNYDERLAKSFTDLNKATNTYEKLISSPEERQTFQRFQNNIDKYMVVSKNVLNLSRTNQKDEAKKLVQEESRTLFYAASEELAKLVLINKKGGDDSATQGRTAYQNGKTIVLSILIAATLLGVTVCLIIIRGVNKQLGEDPGYLHDIASRIAAGEMDLRFKEHTGEGGVFAVLKLMVANLKQKIAEANATSAQADAEAQKARDATLEAQAAKTEAENAKAQGMLQAADRLSSVVHVVSSASEQLSAQIEQSTQGAEHQSQRLSETATAMEEMNATVLEVARNASQATDTAEKAKDKAQEGAEIVNKVVGGIGQVQSQSLELKSDMTVLGKQAEDIGQIMNVISDIADQTNLLALNAAIEAARAGEAGRGFAVVADEVRKLAEKTMTATKEVGDAIQQIQHGTRKNIDNVDRTFKTIEDATAMAKASGEALSEIVRFVDLSTDQVRAIATASEEQSSASEEINRSVEEVNRIAAETMDALRQSAQAVSELAQQAQELGTMVQEMQDGGGTGSARAALPASRTRRALR</sequence>
<dbReference type="GO" id="GO:0016020">
    <property type="term" value="C:membrane"/>
    <property type="evidence" value="ECO:0007669"/>
    <property type="project" value="UniProtKB-SubCell"/>
</dbReference>
<dbReference type="GO" id="GO:0007165">
    <property type="term" value="P:signal transduction"/>
    <property type="evidence" value="ECO:0007669"/>
    <property type="project" value="UniProtKB-KW"/>
</dbReference>
<dbReference type="RefSeq" id="WP_160964106.1">
    <property type="nucleotide sequence ID" value="NZ_WVUD01000073.1"/>
</dbReference>
<evidence type="ECO:0000256" key="3">
    <source>
        <dbReference type="ARBA" id="ARBA00029447"/>
    </source>
</evidence>
<organism evidence="9 10">
    <name type="scientific">Solidesulfovibrio aerotolerans</name>
    <dbReference type="NCBI Taxonomy" id="295255"/>
    <lineage>
        <taxon>Bacteria</taxon>
        <taxon>Pseudomonadati</taxon>
        <taxon>Thermodesulfobacteriota</taxon>
        <taxon>Desulfovibrionia</taxon>
        <taxon>Desulfovibrionales</taxon>
        <taxon>Desulfovibrionaceae</taxon>
        <taxon>Solidesulfovibrio</taxon>
    </lineage>
</organism>
<dbReference type="Gene3D" id="1.10.287.950">
    <property type="entry name" value="Methyl-accepting chemotaxis protein"/>
    <property type="match status" value="1"/>
</dbReference>
<dbReference type="PANTHER" id="PTHR32089">
    <property type="entry name" value="METHYL-ACCEPTING CHEMOTAXIS PROTEIN MCPB"/>
    <property type="match status" value="1"/>
</dbReference>
<evidence type="ECO:0000256" key="5">
    <source>
        <dbReference type="SAM" id="Coils"/>
    </source>
</evidence>
<evidence type="ECO:0000256" key="2">
    <source>
        <dbReference type="ARBA" id="ARBA00023224"/>
    </source>
</evidence>
<dbReference type="PROSITE" id="PS50111">
    <property type="entry name" value="CHEMOTAXIS_TRANSDUC_2"/>
    <property type="match status" value="1"/>
</dbReference>
<dbReference type="InterPro" id="IPR004089">
    <property type="entry name" value="MCPsignal_dom"/>
</dbReference>
<dbReference type="CDD" id="cd19411">
    <property type="entry name" value="MCP2201-like_sensor"/>
    <property type="match status" value="1"/>
</dbReference>
<reference evidence="9 10" key="1">
    <citation type="submission" date="2020-01" db="EMBL/GenBank/DDBJ databases">
        <title>Genome sequence of Desulfovibrio aerotolerans DSM 16695(T).</title>
        <authorList>
            <person name="Karnachuk O."/>
            <person name="Avakyan M."/>
            <person name="Mardanov A."/>
            <person name="Kadnikov V."/>
            <person name="Ravin N."/>
        </authorList>
    </citation>
    <scope>NUCLEOTIDE SEQUENCE [LARGE SCALE GENOMIC DNA]</scope>
    <source>
        <strain evidence="9 10">DSM 16695</strain>
    </source>
</reference>
<evidence type="ECO:0000256" key="4">
    <source>
        <dbReference type="PROSITE-ProRule" id="PRU00284"/>
    </source>
</evidence>
<dbReference type="PANTHER" id="PTHR32089:SF112">
    <property type="entry name" value="LYSOZYME-LIKE PROTEIN-RELATED"/>
    <property type="match status" value="1"/>
</dbReference>
<keyword evidence="7" id="KW-0472">Membrane</keyword>
<comment type="similarity">
    <text evidence="3">Belongs to the methyl-accepting chemotaxis (MCP) protein family.</text>
</comment>
<dbReference type="InterPro" id="IPR047347">
    <property type="entry name" value="YvaQ-like_sensor"/>
</dbReference>
<feature type="transmembrane region" description="Helical" evidence="7">
    <location>
        <begin position="12"/>
        <end position="33"/>
    </location>
</feature>
<evidence type="ECO:0000259" key="8">
    <source>
        <dbReference type="PROSITE" id="PS50111"/>
    </source>
</evidence>
<evidence type="ECO:0000313" key="9">
    <source>
        <dbReference type="EMBL" id="MYL85290.1"/>
    </source>
</evidence>
<protein>
    <submittedName>
        <fullName evidence="9">Chemotaxis protein</fullName>
    </submittedName>
</protein>